<dbReference type="SUPFAM" id="SSF52980">
    <property type="entry name" value="Restriction endonuclease-like"/>
    <property type="match status" value="1"/>
</dbReference>
<dbReference type="InterPro" id="IPR014016">
    <property type="entry name" value="UvrD-like_ATP-bd"/>
</dbReference>
<dbReference type="GO" id="GO:0003677">
    <property type="term" value="F:DNA binding"/>
    <property type="evidence" value="ECO:0007669"/>
    <property type="project" value="UniProtKB-KW"/>
</dbReference>
<feature type="domain" description="UvrD-like helicase C-terminal" evidence="16">
    <location>
        <begin position="454"/>
        <end position="702"/>
    </location>
</feature>
<dbReference type="EC" id="5.6.2.4" evidence="12"/>
<sequence length="1016" mass="117558">MFRRIDNIALRSSAGAGKTRELTKRFLRLYLDDAYTLDSLYAITFTNQAAFEMKTRILHYLDILAEQMATDESEQDIIDYFVSVFPDIKERARRKKTYLLNNLAELHVSTFHSLFAAFLSSIPFAAGILPGYSVIDDVREQLLYEEVLNVYFENVFKDTGALNAINELLKQTEIAPKYHVQQIYQSVMPWLGFLRGLGTRGSAITTVSRSADIFVRTLRAMKQFVHENSAAGRTKRGELNSNLQKVLDIVDNFVTSKDYDVLEQSTGGRAILDGSIATKKYIRDFCQRCGAKSRQFDKIISDLQRSARQYIGACSDREILLHLMPILNIHMCFEKEKQRQNVISFDDIETYTLRALRDNPETEYLYFKIGTEIQHLMIDEFQDTSHRQLEIIDPLIEEITAVAPREKSIFYVGDPKQAIFRWRGGTSELFDTLLERYRGKIKKQELVVNYRSKKEIIDFVNHVLEQSDEPKPDNSGGWIRVEMCGTYDDVESGNEAVIKRTTSLIRKLHDQYGYVYADIAILVRGNRFGAAMADHLAQQNVPCVSGSRADLMSDCDVLFILDLLKFLDNPEDDFALLHVLLSPFFNVKEEIIRRIKGTRRTLYMSLSDMHPEWHITQKLTRLLARVQFLNPYGLIFAVYRELGIKLSYSLTTLLDIALEYTQTSEGQLTSFIAWLEQVGHSIEIRAADTEGVRVLTVHKAKGLEFDVVIVPETNDPLKSYENRQLLFSYKDGAIPDRIYWRKYGKHIPELRRAEYERIRHDELNLLYVALTRAKTGVYILGYNHPQRKLGFWFGTICEKLGAEQYSVGDVVAKPVRERARKEKTYGVVSEEHPAVHEERELYSPTERGIEMLDTQRRKSMEFGLIIHDALSRIAWLDGIDINECIAHMIDRVLRKHARTPGHSEEIRQRLQFLPELLNDPDVRFAFYRDDRDIQCRTEVPIYFEDGNKDVSGYIDRLLVEPDTITIIDFKTGEDKSEYKHQMRVYAQGIQKIYPGMPVSAYLIFLDKKRGERLVRM</sequence>
<dbReference type="GO" id="GO:0005524">
    <property type="term" value="F:ATP binding"/>
    <property type="evidence" value="ECO:0007669"/>
    <property type="project" value="UniProtKB-UniRule"/>
</dbReference>
<dbReference type="InterPro" id="IPR014017">
    <property type="entry name" value="DNA_helicase_UvrD-like_C"/>
</dbReference>
<dbReference type="InterPro" id="IPR011335">
    <property type="entry name" value="Restrct_endonuc-II-like"/>
</dbReference>
<evidence type="ECO:0000259" key="15">
    <source>
        <dbReference type="PROSITE" id="PS51198"/>
    </source>
</evidence>
<keyword evidence="6" id="KW-0269">Exonuclease</keyword>
<dbReference type="Pfam" id="PF13361">
    <property type="entry name" value="UvrD_C"/>
    <property type="match status" value="2"/>
</dbReference>
<feature type="domain" description="UvrD-like helicase ATP-binding" evidence="15">
    <location>
        <begin position="1"/>
        <end position="453"/>
    </location>
</feature>
<dbReference type="InterPro" id="IPR011604">
    <property type="entry name" value="PDDEXK-like_dom_sf"/>
</dbReference>
<evidence type="ECO:0000256" key="13">
    <source>
        <dbReference type="ARBA" id="ARBA00048988"/>
    </source>
</evidence>
<dbReference type="Gene3D" id="1.10.486.10">
    <property type="entry name" value="PCRA, domain 4"/>
    <property type="match status" value="1"/>
</dbReference>
<evidence type="ECO:0000256" key="3">
    <source>
        <dbReference type="ARBA" id="ARBA00022763"/>
    </source>
</evidence>
<evidence type="ECO:0000256" key="7">
    <source>
        <dbReference type="ARBA" id="ARBA00022840"/>
    </source>
</evidence>
<accession>A0A0S8GJH5</accession>
<dbReference type="PROSITE" id="PS51217">
    <property type="entry name" value="UVRD_HELICASE_CTER"/>
    <property type="match status" value="1"/>
</dbReference>
<keyword evidence="10" id="KW-0413">Isomerase</keyword>
<evidence type="ECO:0000259" key="16">
    <source>
        <dbReference type="PROSITE" id="PS51217"/>
    </source>
</evidence>
<keyword evidence="9" id="KW-0234">DNA repair</keyword>
<dbReference type="Pfam" id="PF12705">
    <property type="entry name" value="PDDEXK_1"/>
    <property type="match status" value="1"/>
</dbReference>
<gene>
    <name evidence="17" type="ORF">AMJ87_04610</name>
</gene>
<dbReference type="Gene3D" id="3.40.50.300">
    <property type="entry name" value="P-loop containing nucleotide triphosphate hydrolases"/>
    <property type="match status" value="4"/>
</dbReference>
<keyword evidence="3" id="KW-0227">DNA damage</keyword>
<dbReference type="PROSITE" id="PS51198">
    <property type="entry name" value="UVRD_HELICASE_ATP_BIND"/>
    <property type="match status" value="1"/>
</dbReference>
<dbReference type="GO" id="GO:0005829">
    <property type="term" value="C:cytosol"/>
    <property type="evidence" value="ECO:0007669"/>
    <property type="project" value="TreeGrafter"/>
</dbReference>
<keyword evidence="5 14" id="KW-0347">Helicase</keyword>
<reference evidence="17 18" key="1">
    <citation type="journal article" date="2015" name="Microbiome">
        <title>Genomic resolution of linkages in carbon, nitrogen, and sulfur cycling among widespread estuary sediment bacteria.</title>
        <authorList>
            <person name="Baker B.J."/>
            <person name="Lazar C.S."/>
            <person name="Teske A.P."/>
            <person name="Dick G.J."/>
        </authorList>
    </citation>
    <scope>NUCLEOTIDE SEQUENCE [LARGE SCALE GENOMIC DNA]</scope>
    <source>
        <strain evidence="17">SM23_60</strain>
    </source>
</reference>
<dbReference type="SUPFAM" id="SSF52540">
    <property type="entry name" value="P-loop containing nucleoside triphosphate hydrolases"/>
    <property type="match status" value="1"/>
</dbReference>
<dbReference type="PANTHER" id="PTHR11070:SF67">
    <property type="entry name" value="DNA 3'-5' HELICASE"/>
    <property type="match status" value="1"/>
</dbReference>
<dbReference type="Proteomes" id="UP000051096">
    <property type="component" value="Unassembled WGS sequence"/>
</dbReference>
<evidence type="ECO:0000313" key="18">
    <source>
        <dbReference type="Proteomes" id="UP000051096"/>
    </source>
</evidence>
<comment type="catalytic activity">
    <reaction evidence="11">
        <text>Couples ATP hydrolysis with the unwinding of duplex DNA by translocating in the 3'-5' direction.</text>
        <dbReference type="EC" id="5.6.2.4"/>
    </reaction>
</comment>
<dbReference type="InterPro" id="IPR027417">
    <property type="entry name" value="P-loop_NTPase"/>
</dbReference>
<dbReference type="Pfam" id="PF00580">
    <property type="entry name" value="UvrD-helicase"/>
    <property type="match status" value="1"/>
</dbReference>
<dbReference type="AlphaFoldDB" id="A0A0S8GJH5"/>
<organism evidence="17 18">
    <name type="scientific">candidate division WOR_3 bacterium SM23_60</name>
    <dbReference type="NCBI Taxonomy" id="1703780"/>
    <lineage>
        <taxon>Bacteria</taxon>
        <taxon>Bacteria division WOR-3</taxon>
    </lineage>
</organism>
<comment type="catalytic activity">
    <reaction evidence="13">
        <text>ATP + H2O = ADP + phosphate + H(+)</text>
        <dbReference type="Rhea" id="RHEA:13065"/>
        <dbReference type="ChEBI" id="CHEBI:15377"/>
        <dbReference type="ChEBI" id="CHEBI:15378"/>
        <dbReference type="ChEBI" id="CHEBI:30616"/>
        <dbReference type="ChEBI" id="CHEBI:43474"/>
        <dbReference type="ChEBI" id="CHEBI:456216"/>
        <dbReference type="EC" id="5.6.2.4"/>
    </reaction>
</comment>
<comment type="caution">
    <text evidence="17">The sequence shown here is derived from an EMBL/GenBank/DDBJ whole genome shotgun (WGS) entry which is preliminary data.</text>
</comment>
<proteinExistence type="predicted"/>
<dbReference type="InterPro" id="IPR000212">
    <property type="entry name" value="DNA_helicase_UvrD/REP"/>
</dbReference>
<evidence type="ECO:0000256" key="12">
    <source>
        <dbReference type="ARBA" id="ARBA00034808"/>
    </source>
</evidence>
<evidence type="ECO:0000256" key="10">
    <source>
        <dbReference type="ARBA" id="ARBA00023235"/>
    </source>
</evidence>
<evidence type="ECO:0000256" key="14">
    <source>
        <dbReference type="PROSITE-ProRule" id="PRU00560"/>
    </source>
</evidence>
<feature type="binding site" evidence="14">
    <location>
        <begin position="12"/>
        <end position="19"/>
    </location>
    <ligand>
        <name>ATP</name>
        <dbReference type="ChEBI" id="CHEBI:30616"/>
    </ligand>
</feature>
<keyword evidence="2 14" id="KW-0547">Nucleotide-binding</keyword>
<dbReference type="Gene3D" id="3.90.320.10">
    <property type="match status" value="1"/>
</dbReference>
<dbReference type="InterPro" id="IPR038726">
    <property type="entry name" value="PDDEXK_AddAB-type"/>
</dbReference>
<evidence type="ECO:0000313" key="17">
    <source>
        <dbReference type="EMBL" id="KPK72500.1"/>
    </source>
</evidence>
<dbReference type="GO" id="GO:0004527">
    <property type="term" value="F:exonuclease activity"/>
    <property type="evidence" value="ECO:0007669"/>
    <property type="project" value="UniProtKB-KW"/>
</dbReference>
<keyword evidence="8" id="KW-0238">DNA-binding</keyword>
<dbReference type="GO" id="GO:0043138">
    <property type="term" value="F:3'-5' DNA helicase activity"/>
    <property type="evidence" value="ECO:0007669"/>
    <property type="project" value="UniProtKB-EC"/>
</dbReference>
<dbReference type="PANTHER" id="PTHR11070">
    <property type="entry name" value="UVRD / RECB / PCRA DNA HELICASE FAMILY MEMBER"/>
    <property type="match status" value="1"/>
</dbReference>
<keyword evidence="7 14" id="KW-0067">ATP-binding</keyword>
<name>A0A0S8GJH5_UNCW3</name>
<dbReference type="EMBL" id="LJUO01000030">
    <property type="protein sequence ID" value="KPK72500.1"/>
    <property type="molecule type" value="Genomic_DNA"/>
</dbReference>
<evidence type="ECO:0000256" key="2">
    <source>
        <dbReference type="ARBA" id="ARBA00022741"/>
    </source>
</evidence>
<evidence type="ECO:0000256" key="1">
    <source>
        <dbReference type="ARBA" id="ARBA00022722"/>
    </source>
</evidence>
<evidence type="ECO:0000256" key="6">
    <source>
        <dbReference type="ARBA" id="ARBA00022839"/>
    </source>
</evidence>
<protein>
    <recommendedName>
        <fullName evidence="12">DNA 3'-5' helicase</fullName>
        <ecNumber evidence="12">5.6.2.4</ecNumber>
    </recommendedName>
</protein>
<evidence type="ECO:0000256" key="9">
    <source>
        <dbReference type="ARBA" id="ARBA00023204"/>
    </source>
</evidence>
<evidence type="ECO:0000256" key="11">
    <source>
        <dbReference type="ARBA" id="ARBA00034617"/>
    </source>
</evidence>
<evidence type="ECO:0000256" key="5">
    <source>
        <dbReference type="ARBA" id="ARBA00022806"/>
    </source>
</evidence>
<evidence type="ECO:0000256" key="4">
    <source>
        <dbReference type="ARBA" id="ARBA00022801"/>
    </source>
</evidence>
<keyword evidence="1" id="KW-0540">Nuclease</keyword>
<evidence type="ECO:0000256" key="8">
    <source>
        <dbReference type="ARBA" id="ARBA00023125"/>
    </source>
</evidence>
<keyword evidence="4 14" id="KW-0378">Hydrolase</keyword>
<dbReference type="GO" id="GO:0000725">
    <property type="term" value="P:recombinational repair"/>
    <property type="evidence" value="ECO:0007669"/>
    <property type="project" value="TreeGrafter"/>
</dbReference>